<dbReference type="CTD" id="20215933"/>
<dbReference type="InterPro" id="IPR011701">
    <property type="entry name" value="MFS"/>
</dbReference>
<feature type="transmembrane region" description="Helical" evidence="7">
    <location>
        <begin position="312"/>
        <end position="332"/>
    </location>
</feature>
<evidence type="ECO:0000313" key="11">
    <source>
        <dbReference type="Proteomes" id="UP000015101"/>
    </source>
</evidence>
<feature type="transmembrane region" description="Helical" evidence="7">
    <location>
        <begin position="234"/>
        <end position="252"/>
    </location>
</feature>
<evidence type="ECO:0000256" key="7">
    <source>
        <dbReference type="SAM" id="Phobius"/>
    </source>
</evidence>
<evidence type="ECO:0000256" key="3">
    <source>
        <dbReference type="ARBA" id="ARBA00022692"/>
    </source>
</evidence>
<dbReference type="STRING" id="6412.T1G4D5"/>
<dbReference type="FunCoup" id="T1G4D5">
    <property type="interactions" value="28"/>
</dbReference>
<sequence length="464" mass="49824">MGTKLKEWRRSRKLVLCITAMALLIDNTLVTVVVPILPNFLLEIERSELQGENTTTPSMPPLLNSSSSSTSSSLWPSSSSSLNTTPPLSTPTSSPPSSSSSSSSSYNDESVAIGLLFASKSLVQFISNPIVGPITNRIGYSLPLITGFVIMFISTMTFALGRTYWVLLVARSVQGFGSSCSSVSSMGMLASLYTGEEERGHAMGIALGGIAFGVSIGPTYGGLMYEFFGKEAPFFVLAGVALVVGVFALFIIQPALKQENQKGSPLIELLTDPYILIAAVSICLGSVGIASLEPTLPLHMLQTIQSSKWEQGIVFLPCSITYLIGTNVFGSVAYKFGRWLSALLGFLLIGVSLIFLPLANHLAYFMIPLTTLGFGIGMVDSAMMPMMAHLVDLRHLPIYGSVYAISDATFRLGFIIGPAVSGPIIKGIEFKGLMWMLATINILYSPMHLFLRNPPAKEEIQVSE</sequence>
<reference evidence="11" key="1">
    <citation type="submission" date="2012-12" db="EMBL/GenBank/DDBJ databases">
        <authorList>
            <person name="Hellsten U."/>
            <person name="Grimwood J."/>
            <person name="Chapman J.A."/>
            <person name="Shapiro H."/>
            <person name="Aerts A."/>
            <person name="Otillar R.P."/>
            <person name="Terry A.Y."/>
            <person name="Boore J.L."/>
            <person name="Simakov O."/>
            <person name="Marletaz F."/>
            <person name="Cho S.-J."/>
            <person name="Edsinger-Gonzales E."/>
            <person name="Havlak P."/>
            <person name="Kuo D.-H."/>
            <person name="Larsson T."/>
            <person name="Lv J."/>
            <person name="Arendt D."/>
            <person name="Savage R."/>
            <person name="Osoegawa K."/>
            <person name="de Jong P."/>
            <person name="Lindberg D.R."/>
            <person name="Seaver E.C."/>
            <person name="Weisblat D.A."/>
            <person name="Putnam N.H."/>
            <person name="Grigoriev I.V."/>
            <person name="Rokhsar D.S."/>
        </authorList>
    </citation>
    <scope>NUCLEOTIDE SEQUENCE</scope>
</reference>
<dbReference type="InterPro" id="IPR050930">
    <property type="entry name" value="MFS_Vesicular_Transporter"/>
</dbReference>
<dbReference type="PANTHER" id="PTHR23506:SF23">
    <property type="entry name" value="GH10249P"/>
    <property type="match status" value="1"/>
</dbReference>
<keyword evidence="2" id="KW-0813">Transport</keyword>
<dbReference type="RefSeq" id="XP_009020352.1">
    <property type="nucleotide sequence ID" value="XM_009022104.1"/>
</dbReference>
<feature type="compositionally biased region" description="Low complexity" evidence="6">
    <location>
        <begin position="53"/>
        <end position="105"/>
    </location>
</feature>
<gene>
    <name evidence="10" type="primary">20215933</name>
    <name evidence="9" type="ORF">HELRODRAFT_81350</name>
</gene>
<dbReference type="Gene3D" id="1.20.1250.20">
    <property type="entry name" value="MFS general substrate transporter like domains"/>
    <property type="match status" value="1"/>
</dbReference>
<keyword evidence="3 7" id="KW-0812">Transmembrane</keyword>
<dbReference type="EMBL" id="KB096743">
    <property type="protein sequence ID" value="ESO01698.1"/>
    <property type="molecule type" value="Genomic_DNA"/>
</dbReference>
<dbReference type="HOGENOM" id="CLU_001265_10_9_1"/>
<evidence type="ECO:0000313" key="9">
    <source>
        <dbReference type="EMBL" id="ESO01698.1"/>
    </source>
</evidence>
<organism evidence="10 11">
    <name type="scientific">Helobdella robusta</name>
    <name type="common">Californian leech</name>
    <dbReference type="NCBI Taxonomy" id="6412"/>
    <lineage>
        <taxon>Eukaryota</taxon>
        <taxon>Metazoa</taxon>
        <taxon>Spiralia</taxon>
        <taxon>Lophotrochozoa</taxon>
        <taxon>Annelida</taxon>
        <taxon>Clitellata</taxon>
        <taxon>Hirudinea</taxon>
        <taxon>Rhynchobdellida</taxon>
        <taxon>Glossiphoniidae</taxon>
        <taxon>Helobdella</taxon>
    </lineage>
</organism>
<dbReference type="PROSITE" id="PS50850">
    <property type="entry name" value="MFS"/>
    <property type="match status" value="1"/>
</dbReference>
<dbReference type="GO" id="GO:0005335">
    <property type="term" value="F:serotonin:sodium:chloride symporter activity"/>
    <property type="evidence" value="ECO:0000318"/>
    <property type="project" value="GO_Central"/>
</dbReference>
<feature type="transmembrane region" description="Helical" evidence="7">
    <location>
        <begin position="396"/>
        <end position="420"/>
    </location>
</feature>
<feature type="transmembrane region" description="Helical" evidence="7">
    <location>
        <begin position="205"/>
        <end position="228"/>
    </location>
</feature>
<comment type="subcellular location">
    <subcellularLocation>
        <location evidence="1">Membrane</location>
        <topology evidence="1">Multi-pass membrane protein</topology>
    </subcellularLocation>
</comment>
<keyword evidence="11" id="KW-1185">Reference proteome</keyword>
<dbReference type="InterPro" id="IPR020846">
    <property type="entry name" value="MFS_dom"/>
</dbReference>
<evidence type="ECO:0000259" key="8">
    <source>
        <dbReference type="PROSITE" id="PS50850"/>
    </source>
</evidence>
<feature type="transmembrane region" description="Helical" evidence="7">
    <location>
        <begin position="339"/>
        <end position="356"/>
    </location>
</feature>
<dbReference type="InParanoid" id="T1G4D5"/>
<feature type="region of interest" description="Disordered" evidence="6">
    <location>
        <begin position="51"/>
        <end position="105"/>
    </location>
</feature>
<dbReference type="GeneID" id="20215933"/>
<name>T1G4D5_HELRO</name>
<keyword evidence="4 7" id="KW-1133">Transmembrane helix</keyword>
<accession>T1G4D5</accession>
<evidence type="ECO:0000256" key="6">
    <source>
        <dbReference type="SAM" id="MobiDB-lite"/>
    </source>
</evidence>
<feature type="domain" description="Major facilitator superfamily (MFS) profile" evidence="8">
    <location>
        <begin position="31"/>
        <end position="456"/>
    </location>
</feature>
<dbReference type="EMBL" id="AMQM01004998">
    <property type="status" value="NOT_ANNOTATED_CDS"/>
    <property type="molecule type" value="Genomic_DNA"/>
</dbReference>
<dbReference type="AlphaFoldDB" id="T1G4D5"/>
<dbReference type="EnsemblMetazoa" id="HelroT81350">
    <property type="protein sequence ID" value="HelroP81350"/>
    <property type="gene ID" value="HelroG81350"/>
</dbReference>
<proteinExistence type="predicted"/>
<dbReference type="InterPro" id="IPR036259">
    <property type="entry name" value="MFS_trans_sf"/>
</dbReference>
<evidence type="ECO:0000256" key="5">
    <source>
        <dbReference type="ARBA" id="ARBA00023136"/>
    </source>
</evidence>
<evidence type="ECO:0000313" key="10">
    <source>
        <dbReference type="EnsemblMetazoa" id="HelroP81350"/>
    </source>
</evidence>
<dbReference type="GO" id="GO:0015842">
    <property type="term" value="P:aminergic neurotransmitter loading into synaptic vesicle"/>
    <property type="evidence" value="ECO:0000318"/>
    <property type="project" value="GO_Central"/>
</dbReference>
<feature type="transmembrane region" description="Helical" evidence="7">
    <location>
        <begin position="138"/>
        <end position="161"/>
    </location>
</feature>
<feature type="transmembrane region" description="Helical" evidence="7">
    <location>
        <begin position="362"/>
        <end position="384"/>
    </location>
</feature>
<dbReference type="FunFam" id="1.20.1250.20:FF:000145">
    <property type="entry name" value="Chromaffin granule amine transporter"/>
    <property type="match status" value="1"/>
</dbReference>
<dbReference type="SUPFAM" id="SSF103473">
    <property type="entry name" value="MFS general substrate transporter"/>
    <property type="match status" value="1"/>
</dbReference>
<evidence type="ECO:0000256" key="4">
    <source>
        <dbReference type="ARBA" id="ARBA00022989"/>
    </source>
</evidence>
<dbReference type="PANTHER" id="PTHR23506">
    <property type="entry name" value="GH10249P"/>
    <property type="match status" value="1"/>
</dbReference>
<reference evidence="9 11" key="2">
    <citation type="journal article" date="2013" name="Nature">
        <title>Insights into bilaterian evolution from three spiralian genomes.</title>
        <authorList>
            <person name="Simakov O."/>
            <person name="Marletaz F."/>
            <person name="Cho S.J."/>
            <person name="Edsinger-Gonzales E."/>
            <person name="Havlak P."/>
            <person name="Hellsten U."/>
            <person name="Kuo D.H."/>
            <person name="Larsson T."/>
            <person name="Lv J."/>
            <person name="Arendt D."/>
            <person name="Savage R."/>
            <person name="Osoegawa K."/>
            <person name="de Jong P."/>
            <person name="Grimwood J."/>
            <person name="Chapman J.A."/>
            <person name="Shapiro H."/>
            <person name="Aerts A."/>
            <person name="Otillar R.P."/>
            <person name="Terry A.Y."/>
            <person name="Boore J.L."/>
            <person name="Grigoriev I.V."/>
            <person name="Lindberg D.R."/>
            <person name="Seaver E.C."/>
            <person name="Weisblat D.A."/>
            <person name="Putnam N.H."/>
            <person name="Rokhsar D.S."/>
        </authorList>
    </citation>
    <scope>NUCLEOTIDE SEQUENCE</scope>
</reference>
<protein>
    <recommendedName>
        <fullName evidence="8">Major facilitator superfamily (MFS) profile domain-containing protein</fullName>
    </recommendedName>
</protein>
<reference evidence="10" key="3">
    <citation type="submission" date="2015-06" db="UniProtKB">
        <authorList>
            <consortium name="EnsemblMetazoa"/>
        </authorList>
    </citation>
    <scope>IDENTIFICATION</scope>
</reference>
<feature type="transmembrane region" description="Helical" evidence="7">
    <location>
        <begin position="273"/>
        <end position="292"/>
    </location>
</feature>
<dbReference type="Pfam" id="PF07690">
    <property type="entry name" value="MFS_1"/>
    <property type="match status" value="1"/>
</dbReference>
<dbReference type="OrthoDB" id="5086884at2759"/>
<dbReference type="CDD" id="cd17384">
    <property type="entry name" value="MFS_SLC18A1_2_VAT1_2"/>
    <property type="match status" value="1"/>
</dbReference>
<dbReference type="KEGG" id="hro:HELRODRAFT_81350"/>
<dbReference type="GO" id="GO:0030672">
    <property type="term" value="C:synaptic vesicle membrane"/>
    <property type="evidence" value="ECO:0000318"/>
    <property type="project" value="GO_Central"/>
</dbReference>
<dbReference type="eggNOG" id="KOG3764">
    <property type="taxonomic scope" value="Eukaryota"/>
</dbReference>
<evidence type="ECO:0000256" key="2">
    <source>
        <dbReference type="ARBA" id="ARBA00022448"/>
    </source>
</evidence>
<dbReference type="Proteomes" id="UP000015101">
    <property type="component" value="Unassembled WGS sequence"/>
</dbReference>
<dbReference type="OMA" id="RIFHWES"/>
<feature type="transmembrane region" description="Helical" evidence="7">
    <location>
        <begin position="432"/>
        <end position="451"/>
    </location>
</feature>
<keyword evidence="5 7" id="KW-0472">Membrane</keyword>
<evidence type="ECO:0000256" key="1">
    <source>
        <dbReference type="ARBA" id="ARBA00004141"/>
    </source>
</evidence>
<dbReference type="GO" id="GO:0043195">
    <property type="term" value="C:terminal bouton"/>
    <property type="evidence" value="ECO:0000318"/>
    <property type="project" value="GO_Central"/>
</dbReference>